<dbReference type="Proteomes" id="UP000190814">
    <property type="component" value="Unassembled WGS sequence"/>
</dbReference>
<dbReference type="AlphaFoldDB" id="A0A1T4VKV0"/>
<dbReference type="RefSeq" id="WP_078766013.1">
    <property type="nucleotide sequence ID" value="NZ_FUXZ01000006.1"/>
</dbReference>
<proteinExistence type="predicted"/>
<accession>A0A1T4VKV0</accession>
<gene>
    <name evidence="1" type="ORF">SAMN02745111_01144</name>
</gene>
<keyword evidence="2" id="KW-1185">Reference proteome</keyword>
<evidence type="ECO:0000313" key="2">
    <source>
        <dbReference type="Proteomes" id="UP000190814"/>
    </source>
</evidence>
<organism evidence="1 2">
    <name type="scientific">Eubacterium uniforme</name>
    <dbReference type="NCBI Taxonomy" id="39495"/>
    <lineage>
        <taxon>Bacteria</taxon>
        <taxon>Bacillati</taxon>
        <taxon>Bacillota</taxon>
        <taxon>Clostridia</taxon>
        <taxon>Eubacteriales</taxon>
        <taxon>Eubacteriaceae</taxon>
        <taxon>Eubacterium</taxon>
    </lineage>
</organism>
<protein>
    <submittedName>
        <fullName evidence="1">Uncharacterized protein</fullName>
    </submittedName>
</protein>
<dbReference type="EMBL" id="FUXZ01000006">
    <property type="protein sequence ID" value="SKA65604.1"/>
    <property type="molecule type" value="Genomic_DNA"/>
</dbReference>
<evidence type="ECO:0000313" key="1">
    <source>
        <dbReference type="EMBL" id="SKA65604.1"/>
    </source>
</evidence>
<sequence>MIKKYSGLLLFVVLSVLILSEKEVYAKKVNRHEYWWATFTGENPAGGWYCKENKVKVNINGNKIIVKGKPIKTTKIDSATDSNTSTLKYKKRKYKINSKTKYYLLHWSSASRITKNKAITAIKKKQYQGFQIKFKGKKVSKIYILNHGV</sequence>
<dbReference type="STRING" id="39495.SAMN02745111_01144"/>
<name>A0A1T4VKV0_9FIRM</name>
<reference evidence="1 2" key="1">
    <citation type="submission" date="2017-02" db="EMBL/GenBank/DDBJ databases">
        <authorList>
            <person name="Peterson S.W."/>
        </authorList>
    </citation>
    <scope>NUCLEOTIDE SEQUENCE [LARGE SCALE GENOMIC DNA]</scope>
    <source>
        <strain evidence="1 2">ATCC 35992</strain>
    </source>
</reference>